<dbReference type="Pfam" id="PF09084">
    <property type="entry name" value="NMT1"/>
    <property type="match status" value="1"/>
</dbReference>
<dbReference type="RefSeq" id="WP_099303722.1">
    <property type="nucleotide sequence ID" value="NZ_PDVP01000001.1"/>
</dbReference>
<accession>A0A2G1QUA7</accession>
<dbReference type="InterPro" id="IPR001638">
    <property type="entry name" value="Solute-binding_3/MltF_N"/>
</dbReference>
<dbReference type="GO" id="GO:0042918">
    <property type="term" value="P:alkanesulfonate transmembrane transport"/>
    <property type="evidence" value="ECO:0007669"/>
    <property type="project" value="TreeGrafter"/>
</dbReference>
<gene>
    <name evidence="6" type="ORF">CSC94_03495</name>
</gene>
<dbReference type="OrthoDB" id="9815602at2"/>
<dbReference type="Gene3D" id="3.40.190.10">
    <property type="entry name" value="Periplasmic binding protein-like II"/>
    <property type="match status" value="2"/>
</dbReference>
<evidence type="ECO:0000259" key="5">
    <source>
        <dbReference type="SMART" id="SM00062"/>
    </source>
</evidence>
<dbReference type="PANTHER" id="PTHR30024">
    <property type="entry name" value="ALIPHATIC SULFONATES-BINDING PROTEIN-RELATED"/>
    <property type="match status" value="1"/>
</dbReference>
<protein>
    <submittedName>
        <fullName evidence="6">ABC transporter substrate-binding protein</fullName>
    </submittedName>
</protein>
<evidence type="ECO:0000256" key="3">
    <source>
        <dbReference type="ARBA" id="ARBA00022729"/>
    </source>
</evidence>
<dbReference type="AlphaFoldDB" id="A0A2G1QUA7"/>
<dbReference type="InterPro" id="IPR015168">
    <property type="entry name" value="SsuA/THI5"/>
</dbReference>
<dbReference type="InterPro" id="IPR006311">
    <property type="entry name" value="TAT_signal"/>
</dbReference>
<comment type="similarity">
    <text evidence="2">Belongs to the bacterial solute-binding protein SsuA/TauA family.</text>
</comment>
<dbReference type="SMART" id="SM00062">
    <property type="entry name" value="PBPb"/>
    <property type="match status" value="1"/>
</dbReference>
<proteinExistence type="inferred from homology"/>
<dbReference type="EMBL" id="PDVP01000001">
    <property type="protein sequence ID" value="PHP69050.1"/>
    <property type="molecule type" value="Genomic_DNA"/>
</dbReference>
<dbReference type="GO" id="GO:0042597">
    <property type="term" value="C:periplasmic space"/>
    <property type="evidence" value="ECO:0007669"/>
    <property type="project" value="UniProtKB-SubCell"/>
</dbReference>
<name>A0A2G1QUA7_9HYPH</name>
<keyword evidence="3 4" id="KW-0732">Signal</keyword>
<keyword evidence="7" id="KW-1185">Reference proteome</keyword>
<dbReference type="PANTHER" id="PTHR30024:SF47">
    <property type="entry name" value="TAURINE-BINDING PERIPLASMIC PROTEIN"/>
    <property type="match status" value="1"/>
</dbReference>
<feature type="signal peptide" evidence="4">
    <location>
        <begin position="1"/>
        <end position="30"/>
    </location>
</feature>
<comment type="caution">
    <text evidence="6">The sequence shown here is derived from an EMBL/GenBank/DDBJ whole genome shotgun (WGS) entry which is preliminary data.</text>
</comment>
<evidence type="ECO:0000313" key="7">
    <source>
        <dbReference type="Proteomes" id="UP000221168"/>
    </source>
</evidence>
<dbReference type="SUPFAM" id="SSF53850">
    <property type="entry name" value="Periplasmic binding protein-like II"/>
    <property type="match status" value="1"/>
</dbReference>
<organism evidence="6 7">
    <name type="scientific">Zhengella mangrovi</name>
    <dbReference type="NCBI Taxonomy" id="1982044"/>
    <lineage>
        <taxon>Bacteria</taxon>
        <taxon>Pseudomonadati</taxon>
        <taxon>Pseudomonadota</taxon>
        <taxon>Alphaproteobacteria</taxon>
        <taxon>Hyphomicrobiales</taxon>
        <taxon>Notoacmeibacteraceae</taxon>
        <taxon>Zhengella</taxon>
    </lineage>
</organism>
<evidence type="ECO:0000313" key="6">
    <source>
        <dbReference type="EMBL" id="PHP69050.1"/>
    </source>
</evidence>
<dbReference type="Proteomes" id="UP000221168">
    <property type="component" value="Unassembled WGS sequence"/>
</dbReference>
<sequence>MTLNRLTRRAFVAATAATSVLGLMAGSAEAADKIKVGILSLTSHAGAYVAHERGYFADEGLDAELVMFQAAGPMAVAIASGDIDYGVTAMTGALINLAEKGAVKVIGGALTEEKGIDGQKILASNAAYDAGLKTPADLKGKRFGITGTGSSFHYMASKIATKEGFSTADMELVPLQKVPAVIAALKSGQIDAWSIVPHIAKGLAGAGGAKIIGDVADYIDGYQVTTVFTSTANTTENRAVTERFLKAYSKGIADYNAALVDKTAGEDAANAMVELIHKYVYTDRPLEKAAGPIKAGAMRLQPNCKLNMASVTDQFDWFKAEKLVPETAKLENLVDTSFVETY</sequence>
<evidence type="ECO:0000256" key="1">
    <source>
        <dbReference type="ARBA" id="ARBA00004418"/>
    </source>
</evidence>
<dbReference type="PROSITE" id="PS51318">
    <property type="entry name" value="TAT"/>
    <property type="match status" value="1"/>
</dbReference>
<evidence type="ECO:0000256" key="2">
    <source>
        <dbReference type="ARBA" id="ARBA00010742"/>
    </source>
</evidence>
<comment type="subcellular location">
    <subcellularLocation>
        <location evidence="1">Periplasm</location>
    </subcellularLocation>
</comment>
<reference evidence="6 7" key="1">
    <citation type="submission" date="2017-10" db="EMBL/GenBank/DDBJ databases">
        <title>Sedimentibacterium mangrovi gen. nov., sp. nov., a novel member of family Phyllobacteriacea isolated from mangrove sediment.</title>
        <authorList>
            <person name="Liao H."/>
            <person name="Tian Y."/>
        </authorList>
    </citation>
    <scope>NUCLEOTIDE SEQUENCE [LARGE SCALE GENOMIC DNA]</scope>
    <source>
        <strain evidence="6 7">X9-2-2</strain>
    </source>
</reference>
<feature type="domain" description="Solute-binding protein family 3/N-terminal" evidence="5">
    <location>
        <begin position="33"/>
        <end position="267"/>
    </location>
</feature>
<evidence type="ECO:0000256" key="4">
    <source>
        <dbReference type="SAM" id="SignalP"/>
    </source>
</evidence>
<feature type="chain" id="PRO_5013733446" evidence="4">
    <location>
        <begin position="31"/>
        <end position="342"/>
    </location>
</feature>